<organism evidence="6 7">
    <name type="scientific">Marixanthomonas spongiae</name>
    <dbReference type="NCBI Taxonomy" id="2174845"/>
    <lineage>
        <taxon>Bacteria</taxon>
        <taxon>Pseudomonadati</taxon>
        <taxon>Bacteroidota</taxon>
        <taxon>Flavobacteriia</taxon>
        <taxon>Flavobacteriales</taxon>
        <taxon>Flavobacteriaceae</taxon>
        <taxon>Marixanthomonas</taxon>
    </lineage>
</organism>
<keyword evidence="3 4" id="KW-0408">Iron</keyword>
<protein>
    <submittedName>
        <fullName evidence="6">Cytochrome C</fullName>
    </submittedName>
</protein>
<dbReference type="Gene3D" id="1.10.760.10">
    <property type="entry name" value="Cytochrome c-like domain"/>
    <property type="match status" value="1"/>
</dbReference>
<comment type="caution">
    <text evidence="6">The sequence shown here is derived from an EMBL/GenBank/DDBJ whole genome shotgun (WGS) entry which is preliminary data.</text>
</comment>
<evidence type="ECO:0000313" key="6">
    <source>
        <dbReference type="EMBL" id="PVW11820.1"/>
    </source>
</evidence>
<dbReference type="GO" id="GO:0046872">
    <property type="term" value="F:metal ion binding"/>
    <property type="evidence" value="ECO:0007669"/>
    <property type="project" value="UniProtKB-KW"/>
</dbReference>
<dbReference type="Proteomes" id="UP000245962">
    <property type="component" value="Unassembled WGS sequence"/>
</dbReference>
<name>A0A2U0HSU6_9FLAO</name>
<evidence type="ECO:0000256" key="1">
    <source>
        <dbReference type="ARBA" id="ARBA00022617"/>
    </source>
</evidence>
<evidence type="ECO:0000313" key="7">
    <source>
        <dbReference type="Proteomes" id="UP000245962"/>
    </source>
</evidence>
<dbReference type="InterPro" id="IPR009056">
    <property type="entry name" value="Cyt_c-like_dom"/>
</dbReference>
<gene>
    <name evidence="6" type="ORF">DDV96_15550</name>
</gene>
<reference evidence="6 7" key="1">
    <citation type="submission" date="2018-04" db="EMBL/GenBank/DDBJ databases">
        <title>Marixanthomonas spongiae HN-E44 sp. nov., isolated from a marine sponge.</title>
        <authorList>
            <person name="Luo L."/>
            <person name="Zhuang L."/>
        </authorList>
    </citation>
    <scope>NUCLEOTIDE SEQUENCE [LARGE SCALE GENOMIC DNA]</scope>
    <source>
        <strain evidence="6 7">HN-E44</strain>
    </source>
</reference>
<dbReference type="AlphaFoldDB" id="A0A2U0HSU6"/>
<sequence length="157" mass="17639">MKTLAKLSLALSFLCVVGCDWGHGTKNTEDGSQEVDSSKIMHINRPDKAKTGVGPIKEKVELGMHIDQEMAAKGEKLFKRECSTCHEIHDSNKGPALGGVLQERSPQWVMNMILNPGGMIEHNVQVKAMKAEYEYTMVDMDLTEEEARQIVEYLRNY</sequence>
<evidence type="ECO:0000256" key="3">
    <source>
        <dbReference type="ARBA" id="ARBA00023004"/>
    </source>
</evidence>
<keyword evidence="2 4" id="KW-0479">Metal-binding</keyword>
<dbReference type="PROSITE" id="PS51007">
    <property type="entry name" value="CYTC"/>
    <property type="match status" value="1"/>
</dbReference>
<dbReference type="Pfam" id="PF00034">
    <property type="entry name" value="Cytochrom_C"/>
    <property type="match status" value="1"/>
</dbReference>
<keyword evidence="1 4" id="KW-0349">Heme</keyword>
<dbReference type="EMBL" id="QEHR01000019">
    <property type="protein sequence ID" value="PVW11820.1"/>
    <property type="molecule type" value="Genomic_DNA"/>
</dbReference>
<dbReference type="SUPFAM" id="SSF46626">
    <property type="entry name" value="Cytochrome c"/>
    <property type="match status" value="1"/>
</dbReference>
<dbReference type="RefSeq" id="WP_116695697.1">
    <property type="nucleotide sequence ID" value="NZ_QEHR01000019.1"/>
</dbReference>
<evidence type="ECO:0000256" key="2">
    <source>
        <dbReference type="ARBA" id="ARBA00022723"/>
    </source>
</evidence>
<dbReference type="InterPro" id="IPR036909">
    <property type="entry name" value="Cyt_c-like_dom_sf"/>
</dbReference>
<accession>A0A2U0HSU6</accession>
<keyword evidence="7" id="KW-1185">Reference proteome</keyword>
<feature type="domain" description="Cytochrome c" evidence="5">
    <location>
        <begin position="69"/>
        <end position="157"/>
    </location>
</feature>
<evidence type="ECO:0000256" key="4">
    <source>
        <dbReference type="PROSITE-ProRule" id="PRU00433"/>
    </source>
</evidence>
<evidence type="ECO:0000259" key="5">
    <source>
        <dbReference type="PROSITE" id="PS51007"/>
    </source>
</evidence>
<dbReference type="GO" id="GO:0020037">
    <property type="term" value="F:heme binding"/>
    <property type="evidence" value="ECO:0007669"/>
    <property type="project" value="InterPro"/>
</dbReference>
<dbReference type="GO" id="GO:0009055">
    <property type="term" value="F:electron transfer activity"/>
    <property type="evidence" value="ECO:0007669"/>
    <property type="project" value="InterPro"/>
</dbReference>
<proteinExistence type="predicted"/>
<dbReference type="OrthoDB" id="955119at2"/>